<feature type="region of interest" description="Disordered" evidence="1">
    <location>
        <begin position="14"/>
        <end position="36"/>
    </location>
</feature>
<reference evidence="2" key="1">
    <citation type="submission" date="2022-06" db="EMBL/GenBank/DDBJ databases">
        <authorList>
            <consortium name="SYNGENTA / RWTH Aachen University"/>
        </authorList>
    </citation>
    <scope>NUCLEOTIDE SEQUENCE</scope>
</reference>
<comment type="caution">
    <text evidence="2">The sequence shown here is derived from an EMBL/GenBank/DDBJ whole genome shotgun (WGS) entry which is preliminary data.</text>
</comment>
<accession>A0AAV0AP19</accession>
<protein>
    <submittedName>
        <fullName evidence="2">Uncharacterized protein</fullName>
    </submittedName>
</protein>
<proteinExistence type="predicted"/>
<keyword evidence="3" id="KW-1185">Reference proteome</keyword>
<evidence type="ECO:0000313" key="2">
    <source>
        <dbReference type="EMBL" id="CAH7669783.1"/>
    </source>
</evidence>
<dbReference type="Proteomes" id="UP001153365">
    <property type="component" value="Unassembled WGS sequence"/>
</dbReference>
<name>A0AAV0AP19_PHAPC</name>
<feature type="compositionally biased region" description="Basic and acidic residues" evidence="1">
    <location>
        <begin position="18"/>
        <end position="27"/>
    </location>
</feature>
<evidence type="ECO:0000313" key="3">
    <source>
        <dbReference type="Proteomes" id="UP001153365"/>
    </source>
</evidence>
<sequence>MIWNKGCSLTQVMKKTRQVGDRERPRSTNDCIKSRGNASENGQGYLMLRPSVFLRIATDWVTCGYL</sequence>
<dbReference type="AlphaFoldDB" id="A0AAV0AP19"/>
<dbReference type="EMBL" id="CALTRL010000808">
    <property type="protein sequence ID" value="CAH7669783.1"/>
    <property type="molecule type" value="Genomic_DNA"/>
</dbReference>
<gene>
    <name evidence="2" type="ORF">PPACK8108_LOCUS4426</name>
</gene>
<organism evidence="2 3">
    <name type="scientific">Phakopsora pachyrhizi</name>
    <name type="common">Asian soybean rust disease fungus</name>
    <dbReference type="NCBI Taxonomy" id="170000"/>
    <lineage>
        <taxon>Eukaryota</taxon>
        <taxon>Fungi</taxon>
        <taxon>Dikarya</taxon>
        <taxon>Basidiomycota</taxon>
        <taxon>Pucciniomycotina</taxon>
        <taxon>Pucciniomycetes</taxon>
        <taxon>Pucciniales</taxon>
        <taxon>Phakopsoraceae</taxon>
        <taxon>Phakopsora</taxon>
    </lineage>
</organism>
<evidence type="ECO:0000256" key="1">
    <source>
        <dbReference type="SAM" id="MobiDB-lite"/>
    </source>
</evidence>